<dbReference type="EMBL" id="CP031264">
    <property type="protein sequence ID" value="AXI77430.1"/>
    <property type="molecule type" value="Genomic_DNA"/>
</dbReference>
<keyword evidence="4" id="KW-1185">Reference proteome</keyword>
<feature type="domain" description="HTH marR-type" evidence="2">
    <location>
        <begin position="24"/>
        <end position="63"/>
    </location>
</feature>
<dbReference type="Gene3D" id="3.30.420.40">
    <property type="match status" value="2"/>
</dbReference>
<dbReference type="SUPFAM" id="SSF53067">
    <property type="entry name" value="Actin-like ATPase domain"/>
    <property type="match status" value="1"/>
</dbReference>
<dbReference type="AlphaFoldDB" id="A0A345SUM5"/>
<dbReference type="SUPFAM" id="SSF46785">
    <property type="entry name" value="Winged helix' DNA-binding domain"/>
    <property type="match status" value="1"/>
</dbReference>
<dbReference type="PANTHER" id="PTHR18964">
    <property type="entry name" value="ROK (REPRESSOR, ORF, KINASE) FAMILY"/>
    <property type="match status" value="1"/>
</dbReference>
<dbReference type="KEGG" id="stri:C7M71_008245"/>
<name>A0A345SUM5_9ACTN</name>
<sequence>MPMNTRPATSTTLREINLRAVFDVIRAGAPISRAEVARRTGISKPTVSALLQDLLDMGLVVQTVRAELGPTYGALFFAPRPEAAYVLALDLGARRLRAVLADLAGEVRLRRDAEVAGVDAPGMVRAAAGLADELAAAAGIGRAELQYAVVGLPGVVDRRAGRVWQAANIPALDGFPVRRAFEEALELPVTAENDIHLAALGEQWRGVGRDTSDFCFLSVGTGVGAGLVLGGKLHRGFAGAAGELDLAFATEPGRGFHPDDPCAPALLLHAAGRLPAAESAGLTPERLFARARAGDPAALAVVDEEARRIAAYAVPVASVVDVELVVLGGGLGLNGDLLLDRVAGRLAGRLPYPPRVEVSALGDAAVLTGAVAVGVREALERILSRRFDAPGHRRPAVR</sequence>
<evidence type="ECO:0000313" key="4">
    <source>
        <dbReference type="Proteomes" id="UP000249340"/>
    </source>
</evidence>
<dbReference type="Proteomes" id="UP000249340">
    <property type="component" value="Chromosome"/>
</dbReference>
<dbReference type="Pfam" id="PF00480">
    <property type="entry name" value="ROK"/>
    <property type="match status" value="1"/>
</dbReference>
<comment type="similarity">
    <text evidence="1">Belongs to the ROK (NagC/XylR) family.</text>
</comment>
<dbReference type="InterPro" id="IPR036390">
    <property type="entry name" value="WH_DNA-bd_sf"/>
</dbReference>
<dbReference type="Pfam" id="PF12802">
    <property type="entry name" value="MarR_2"/>
    <property type="match status" value="1"/>
</dbReference>
<dbReference type="InterPro" id="IPR043129">
    <property type="entry name" value="ATPase_NBD"/>
</dbReference>
<dbReference type="PANTHER" id="PTHR18964:SF149">
    <property type="entry name" value="BIFUNCTIONAL UDP-N-ACETYLGLUCOSAMINE 2-EPIMERASE_N-ACETYLMANNOSAMINE KINASE"/>
    <property type="match status" value="1"/>
</dbReference>
<dbReference type="InterPro" id="IPR000600">
    <property type="entry name" value="ROK"/>
</dbReference>
<evidence type="ECO:0000259" key="2">
    <source>
        <dbReference type="Pfam" id="PF12802"/>
    </source>
</evidence>
<protein>
    <submittedName>
        <fullName evidence="3">ROK family transcriptional regulator</fullName>
    </submittedName>
</protein>
<organism evidence="3 4">
    <name type="scientific">Peterkaempfera bronchialis</name>
    <dbReference type="NCBI Taxonomy" id="2126346"/>
    <lineage>
        <taxon>Bacteria</taxon>
        <taxon>Bacillati</taxon>
        <taxon>Actinomycetota</taxon>
        <taxon>Actinomycetes</taxon>
        <taxon>Kitasatosporales</taxon>
        <taxon>Streptomycetaceae</taxon>
        <taxon>Peterkaempfera</taxon>
    </lineage>
</organism>
<proteinExistence type="inferred from homology"/>
<reference evidence="4" key="1">
    <citation type="submission" date="2018-07" db="EMBL/GenBank/DDBJ databases">
        <title>Streptacidiphilus bronchialis DSM 106435 chromosome.</title>
        <authorList>
            <person name="Batra D."/>
            <person name="Gulvik C.A."/>
        </authorList>
    </citation>
    <scope>NUCLEOTIDE SEQUENCE [LARGE SCALE GENOMIC DNA]</scope>
    <source>
        <strain evidence="4">DSM 106435</strain>
    </source>
</reference>
<dbReference type="GO" id="GO:0003700">
    <property type="term" value="F:DNA-binding transcription factor activity"/>
    <property type="evidence" value="ECO:0007669"/>
    <property type="project" value="InterPro"/>
</dbReference>
<evidence type="ECO:0000313" key="3">
    <source>
        <dbReference type="EMBL" id="AXI77430.1"/>
    </source>
</evidence>
<dbReference type="Gene3D" id="1.10.10.10">
    <property type="entry name" value="Winged helix-like DNA-binding domain superfamily/Winged helix DNA-binding domain"/>
    <property type="match status" value="1"/>
</dbReference>
<gene>
    <name evidence="3" type="ORF">C7M71_008245</name>
</gene>
<accession>A0A345SUM5</accession>
<dbReference type="InterPro" id="IPR036388">
    <property type="entry name" value="WH-like_DNA-bd_sf"/>
</dbReference>
<dbReference type="OrthoDB" id="3189808at2"/>
<dbReference type="InterPro" id="IPR000835">
    <property type="entry name" value="HTH_MarR-typ"/>
</dbReference>
<evidence type="ECO:0000256" key="1">
    <source>
        <dbReference type="ARBA" id="ARBA00006479"/>
    </source>
</evidence>